<proteinExistence type="predicted"/>
<accession>A0A4R3L257</accession>
<dbReference type="EMBL" id="SMAG01000008">
    <property type="protein sequence ID" value="TCS93262.1"/>
    <property type="molecule type" value="Genomic_DNA"/>
</dbReference>
<name>A0A4R3L257_9BACL</name>
<feature type="transmembrane region" description="Helical" evidence="1">
    <location>
        <begin position="87"/>
        <end position="107"/>
    </location>
</feature>
<evidence type="ECO:0000313" key="2">
    <source>
        <dbReference type="EMBL" id="TCS93262.1"/>
    </source>
</evidence>
<organism evidence="2 3">
    <name type="scientific">Hazenella coriacea</name>
    <dbReference type="NCBI Taxonomy" id="1179467"/>
    <lineage>
        <taxon>Bacteria</taxon>
        <taxon>Bacillati</taxon>
        <taxon>Bacillota</taxon>
        <taxon>Bacilli</taxon>
        <taxon>Bacillales</taxon>
        <taxon>Thermoactinomycetaceae</taxon>
        <taxon>Hazenella</taxon>
    </lineage>
</organism>
<protein>
    <recommendedName>
        <fullName evidence="4">Copper resistance protein D</fullName>
    </recommendedName>
</protein>
<evidence type="ECO:0008006" key="4">
    <source>
        <dbReference type="Google" id="ProtNLM"/>
    </source>
</evidence>
<keyword evidence="1" id="KW-1133">Transmembrane helix</keyword>
<dbReference type="RefSeq" id="WP_131926013.1">
    <property type="nucleotide sequence ID" value="NZ_SMAG01000008.1"/>
</dbReference>
<keyword evidence="1" id="KW-0812">Transmembrane</keyword>
<feature type="transmembrane region" description="Helical" evidence="1">
    <location>
        <begin position="128"/>
        <end position="147"/>
    </location>
</feature>
<dbReference type="Proteomes" id="UP000294937">
    <property type="component" value="Unassembled WGS sequence"/>
</dbReference>
<keyword evidence="1" id="KW-0472">Membrane</keyword>
<keyword evidence="3" id="KW-1185">Reference proteome</keyword>
<comment type="caution">
    <text evidence="2">The sequence shown here is derived from an EMBL/GenBank/DDBJ whole genome shotgun (WGS) entry which is preliminary data.</text>
</comment>
<feature type="transmembrane region" description="Helical" evidence="1">
    <location>
        <begin position="6"/>
        <end position="29"/>
    </location>
</feature>
<reference evidence="2 3" key="1">
    <citation type="submission" date="2019-03" db="EMBL/GenBank/DDBJ databases">
        <title>Genomic Encyclopedia of Type Strains, Phase IV (KMG-IV): sequencing the most valuable type-strain genomes for metagenomic binning, comparative biology and taxonomic classification.</title>
        <authorList>
            <person name="Goeker M."/>
        </authorList>
    </citation>
    <scope>NUCLEOTIDE SEQUENCE [LARGE SCALE GENOMIC DNA]</scope>
    <source>
        <strain evidence="2 3">DSM 45707</strain>
    </source>
</reference>
<evidence type="ECO:0000313" key="3">
    <source>
        <dbReference type="Proteomes" id="UP000294937"/>
    </source>
</evidence>
<feature type="transmembrane region" description="Helical" evidence="1">
    <location>
        <begin position="50"/>
        <end position="75"/>
    </location>
</feature>
<sequence>MDVKIALFIHVVCVATWFGGTAFMAMYLRDSIRSNSLETMSYSLGKAQRWNLMMMIPTAVLVLATGIYMLMQFASKDQLWIVVKERFGSLVIVLFIVLIAFYGKKLLKKVQASGIDLSKAQAHVKRYILIHNISLLFMIVLIFFVTVKIA</sequence>
<evidence type="ECO:0000256" key="1">
    <source>
        <dbReference type="SAM" id="Phobius"/>
    </source>
</evidence>
<dbReference type="AlphaFoldDB" id="A0A4R3L257"/>
<gene>
    <name evidence="2" type="ORF">EDD58_10877</name>
</gene>
<dbReference type="OrthoDB" id="2989441at2"/>